<dbReference type="Pfam" id="PF12171">
    <property type="entry name" value="zf-C2H2_jaz"/>
    <property type="match status" value="1"/>
</dbReference>
<dbReference type="InterPro" id="IPR036236">
    <property type="entry name" value="Znf_C2H2_sf"/>
</dbReference>
<dbReference type="PANTHER" id="PTHR46179:SF13">
    <property type="entry name" value="C2H2-TYPE DOMAIN-CONTAINING PROTEIN"/>
    <property type="match status" value="1"/>
</dbReference>
<gene>
    <name evidence="10" type="ORF">SteCoe_36825</name>
</gene>
<dbReference type="InterPro" id="IPR051061">
    <property type="entry name" value="Zinc_finger_trans_reg"/>
</dbReference>
<evidence type="ECO:0000256" key="1">
    <source>
        <dbReference type="ARBA" id="ARBA00004123"/>
    </source>
</evidence>
<keyword evidence="2" id="KW-0479">Metal-binding</keyword>
<feature type="domain" description="C2H2-type" evidence="9">
    <location>
        <begin position="6"/>
        <end position="36"/>
    </location>
</feature>
<sequence length="138" mass="16297">MEELPYKCYYESCTKRYKTKYNLRRHINSNHLYIKEFSCVVCSKTFASKQNLQGHERLHKEKLSMPELNIPRTSYTGVKGKHEEIHDLILSRFYKEIKLVYSVNNNSTKMVMPILPPVCDERTVIDFTTKLPVIPILL</sequence>
<evidence type="ECO:0000256" key="7">
    <source>
        <dbReference type="ARBA" id="ARBA00023242"/>
    </source>
</evidence>
<dbReference type="PROSITE" id="PS00028">
    <property type="entry name" value="ZINC_FINGER_C2H2_1"/>
    <property type="match status" value="2"/>
</dbReference>
<dbReference type="InterPro" id="IPR022755">
    <property type="entry name" value="Znf_C2H2_jaz"/>
</dbReference>
<feature type="domain" description="C2H2-type" evidence="9">
    <location>
        <begin position="37"/>
        <end position="64"/>
    </location>
</feature>
<accession>A0A1R2AP87</accession>
<dbReference type="OrthoDB" id="6365676at2759"/>
<keyword evidence="7" id="KW-0539">Nucleus</keyword>
<dbReference type="InterPro" id="IPR013087">
    <property type="entry name" value="Znf_C2H2_type"/>
</dbReference>
<dbReference type="GO" id="GO:0005634">
    <property type="term" value="C:nucleus"/>
    <property type="evidence" value="ECO:0007669"/>
    <property type="project" value="UniProtKB-SubCell"/>
</dbReference>
<keyword evidence="11" id="KW-1185">Reference proteome</keyword>
<dbReference type="AlphaFoldDB" id="A0A1R2AP87"/>
<dbReference type="GO" id="GO:0006357">
    <property type="term" value="P:regulation of transcription by RNA polymerase II"/>
    <property type="evidence" value="ECO:0007669"/>
    <property type="project" value="TreeGrafter"/>
</dbReference>
<evidence type="ECO:0000256" key="2">
    <source>
        <dbReference type="ARBA" id="ARBA00022723"/>
    </source>
</evidence>
<evidence type="ECO:0000256" key="5">
    <source>
        <dbReference type="ARBA" id="ARBA00023015"/>
    </source>
</evidence>
<dbReference type="SUPFAM" id="SSF57667">
    <property type="entry name" value="beta-beta-alpha zinc fingers"/>
    <property type="match status" value="1"/>
</dbReference>
<dbReference type="Proteomes" id="UP000187209">
    <property type="component" value="Unassembled WGS sequence"/>
</dbReference>
<proteinExistence type="predicted"/>
<keyword evidence="4" id="KW-0862">Zinc</keyword>
<keyword evidence="5" id="KW-0805">Transcription regulation</keyword>
<keyword evidence="3 8" id="KW-0863">Zinc-finger</keyword>
<evidence type="ECO:0000256" key="6">
    <source>
        <dbReference type="ARBA" id="ARBA00023163"/>
    </source>
</evidence>
<dbReference type="PROSITE" id="PS50157">
    <property type="entry name" value="ZINC_FINGER_C2H2_2"/>
    <property type="match status" value="2"/>
</dbReference>
<dbReference type="EMBL" id="MPUH01001742">
    <property type="protein sequence ID" value="OMJ66353.1"/>
    <property type="molecule type" value="Genomic_DNA"/>
</dbReference>
<dbReference type="Gene3D" id="3.30.160.60">
    <property type="entry name" value="Classic Zinc Finger"/>
    <property type="match status" value="2"/>
</dbReference>
<keyword evidence="6" id="KW-0804">Transcription</keyword>
<protein>
    <recommendedName>
        <fullName evidence="9">C2H2-type domain-containing protein</fullName>
    </recommendedName>
</protein>
<evidence type="ECO:0000256" key="8">
    <source>
        <dbReference type="PROSITE-ProRule" id="PRU00042"/>
    </source>
</evidence>
<comment type="caution">
    <text evidence="10">The sequence shown here is derived from an EMBL/GenBank/DDBJ whole genome shotgun (WGS) entry which is preliminary data.</text>
</comment>
<dbReference type="SMART" id="SM00355">
    <property type="entry name" value="ZnF_C2H2"/>
    <property type="match status" value="2"/>
</dbReference>
<dbReference type="Pfam" id="PF00096">
    <property type="entry name" value="zf-C2H2"/>
    <property type="match status" value="1"/>
</dbReference>
<dbReference type="PANTHER" id="PTHR46179">
    <property type="entry name" value="ZINC FINGER PROTEIN"/>
    <property type="match status" value="1"/>
</dbReference>
<dbReference type="GO" id="GO:0008270">
    <property type="term" value="F:zinc ion binding"/>
    <property type="evidence" value="ECO:0007669"/>
    <property type="project" value="UniProtKB-KW"/>
</dbReference>
<evidence type="ECO:0000256" key="4">
    <source>
        <dbReference type="ARBA" id="ARBA00022833"/>
    </source>
</evidence>
<comment type="subcellular location">
    <subcellularLocation>
        <location evidence="1">Nucleus</location>
    </subcellularLocation>
</comment>
<evidence type="ECO:0000256" key="3">
    <source>
        <dbReference type="ARBA" id="ARBA00022771"/>
    </source>
</evidence>
<evidence type="ECO:0000259" key="9">
    <source>
        <dbReference type="PROSITE" id="PS50157"/>
    </source>
</evidence>
<organism evidence="10 11">
    <name type="scientific">Stentor coeruleus</name>
    <dbReference type="NCBI Taxonomy" id="5963"/>
    <lineage>
        <taxon>Eukaryota</taxon>
        <taxon>Sar</taxon>
        <taxon>Alveolata</taxon>
        <taxon>Ciliophora</taxon>
        <taxon>Postciliodesmatophora</taxon>
        <taxon>Heterotrichea</taxon>
        <taxon>Heterotrichida</taxon>
        <taxon>Stentoridae</taxon>
        <taxon>Stentor</taxon>
    </lineage>
</organism>
<reference evidence="10 11" key="1">
    <citation type="submission" date="2016-11" db="EMBL/GenBank/DDBJ databases">
        <title>The macronuclear genome of Stentor coeruleus: a giant cell with tiny introns.</title>
        <authorList>
            <person name="Slabodnick M."/>
            <person name="Ruby J.G."/>
            <person name="Reiff S.B."/>
            <person name="Swart E.C."/>
            <person name="Gosai S."/>
            <person name="Prabakaran S."/>
            <person name="Witkowska E."/>
            <person name="Larue G.E."/>
            <person name="Fisher S."/>
            <person name="Freeman R.M."/>
            <person name="Gunawardena J."/>
            <person name="Chu W."/>
            <person name="Stover N.A."/>
            <person name="Gregory B.D."/>
            <person name="Nowacki M."/>
            <person name="Derisi J."/>
            <person name="Roy S.W."/>
            <person name="Marshall W.F."/>
            <person name="Sood P."/>
        </authorList>
    </citation>
    <scope>NUCLEOTIDE SEQUENCE [LARGE SCALE GENOMIC DNA]</scope>
    <source>
        <strain evidence="10">WM001</strain>
    </source>
</reference>
<name>A0A1R2AP87_9CILI</name>
<evidence type="ECO:0000313" key="10">
    <source>
        <dbReference type="EMBL" id="OMJ66353.1"/>
    </source>
</evidence>
<evidence type="ECO:0000313" key="11">
    <source>
        <dbReference type="Proteomes" id="UP000187209"/>
    </source>
</evidence>